<comment type="caution">
    <text evidence="1">The sequence shown here is derived from an EMBL/GenBank/DDBJ whole genome shotgun (WGS) entry which is preliminary data.</text>
</comment>
<evidence type="ECO:0000313" key="2">
    <source>
        <dbReference type="Proteomes" id="UP000499080"/>
    </source>
</evidence>
<dbReference type="Proteomes" id="UP000499080">
    <property type="component" value="Unassembled WGS sequence"/>
</dbReference>
<organism evidence="1 2">
    <name type="scientific">Araneus ventricosus</name>
    <name type="common">Orbweaver spider</name>
    <name type="synonym">Epeira ventricosa</name>
    <dbReference type="NCBI Taxonomy" id="182803"/>
    <lineage>
        <taxon>Eukaryota</taxon>
        <taxon>Metazoa</taxon>
        <taxon>Ecdysozoa</taxon>
        <taxon>Arthropoda</taxon>
        <taxon>Chelicerata</taxon>
        <taxon>Arachnida</taxon>
        <taxon>Araneae</taxon>
        <taxon>Araneomorphae</taxon>
        <taxon>Entelegynae</taxon>
        <taxon>Araneoidea</taxon>
        <taxon>Araneidae</taxon>
        <taxon>Araneus</taxon>
    </lineage>
</organism>
<keyword evidence="2" id="KW-1185">Reference proteome</keyword>
<dbReference type="AlphaFoldDB" id="A0A4Y2LI34"/>
<dbReference type="EMBL" id="BGPR01005899">
    <property type="protein sequence ID" value="GBN14415.1"/>
    <property type="molecule type" value="Genomic_DNA"/>
</dbReference>
<evidence type="ECO:0000313" key="1">
    <source>
        <dbReference type="EMBL" id="GBN14415.1"/>
    </source>
</evidence>
<name>A0A4Y2LI34_ARAVE</name>
<proteinExistence type="predicted"/>
<gene>
    <name evidence="1" type="ORF">AVEN_192148_1</name>
</gene>
<sequence>MPILHLIALQCGDQRCGNRRIPGAYVDVRMERSVTLRISVKPDIHDKALPIHLEGFSEDCFHFHPWPNGKRKTLDIQTFPWPRPMDLMHVTSHPPTRDLPEAAIGQS</sequence>
<accession>A0A4Y2LI34</accession>
<protein>
    <submittedName>
        <fullName evidence="1">Uncharacterized protein</fullName>
    </submittedName>
</protein>
<reference evidence="1 2" key="1">
    <citation type="journal article" date="2019" name="Sci. Rep.">
        <title>Orb-weaving spider Araneus ventricosus genome elucidates the spidroin gene catalogue.</title>
        <authorList>
            <person name="Kono N."/>
            <person name="Nakamura H."/>
            <person name="Ohtoshi R."/>
            <person name="Moran D.A.P."/>
            <person name="Shinohara A."/>
            <person name="Yoshida Y."/>
            <person name="Fujiwara M."/>
            <person name="Mori M."/>
            <person name="Tomita M."/>
            <person name="Arakawa K."/>
        </authorList>
    </citation>
    <scope>NUCLEOTIDE SEQUENCE [LARGE SCALE GENOMIC DNA]</scope>
</reference>